<evidence type="ECO:0000313" key="3">
    <source>
        <dbReference type="Proteomes" id="UP000234579"/>
    </source>
</evidence>
<organism evidence="2 3">
    <name type="scientific">Ligilactobacillus agilis</name>
    <dbReference type="NCBI Taxonomy" id="1601"/>
    <lineage>
        <taxon>Bacteria</taxon>
        <taxon>Bacillati</taxon>
        <taxon>Bacillota</taxon>
        <taxon>Bacilli</taxon>
        <taxon>Lactobacillales</taxon>
        <taxon>Lactobacillaceae</taxon>
        <taxon>Ligilactobacillus</taxon>
    </lineage>
</organism>
<comment type="caution">
    <text evidence="2">The sequence shown here is derived from an EMBL/GenBank/DDBJ whole genome shotgun (WGS) entry which is preliminary data.</text>
</comment>
<evidence type="ECO:0008006" key="4">
    <source>
        <dbReference type="Google" id="ProtNLM"/>
    </source>
</evidence>
<keyword evidence="1" id="KW-0732">Signal</keyword>
<proteinExistence type="predicted"/>
<name>A0A2I2A9A6_9LACO</name>
<dbReference type="AlphaFoldDB" id="A0A2I2A9A6"/>
<evidence type="ECO:0000256" key="1">
    <source>
        <dbReference type="SAM" id="SignalP"/>
    </source>
</evidence>
<reference evidence="3" key="1">
    <citation type="submission" date="2017-12" db="EMBL/GenBank/DDBJ databases">
        <authorList>
            <person name="Christensen H."/>
        </authorList>
    </citation>
    <scope>NUCLEOTIDE SEQUENCE [LARGE SCALE GENOMIC DNA]</scope>
    <source>
        <strain evidence="3">268A</strain>
    </source>
</reference>
<dbReference type="EMBL" id="PKGI01000042">
    <property type="protein sequence ID" value="PLA75980.1"/>
    <property type="molecule type" value="Genomic_DNA"/>
</dbReference>
<dbReference type="RefSeq" id="WP_101812207.1">
    <property type="nucleotide sequence ID" value="NZ_PKGI01000042.1"/>
</dbReference>
<dbReference type="Proteomes" id="UP000234579">
    <property type="component" value="Unassembled WGS sequence"/>
</dbReference>
<feature type="signal peptide" evidence="1">
    <location>
        <begin position="1"/>
        <end position="24"/>
    </location>
</feature>
<feature type="chain" id="PRO_5014146138" description="WxL domain-containing protein" evidence="1">
    <location>
        <begin position="25"/>
        <end position="171"/>
    </location>
</feature>
<gene>
    <name evidence="2" type="ORF">CYR79_08695</name>
</gene>
<accession>A0A2I2A9A6</accession>
<sequence>MKNKVITGLLGFLVVLGMATPALADDFYGYTKGNETVTRQTTLTTDQTDSHYVMSIPTSAQIKFNALDTNIGNLVVSGNINGSKMVTVDVTGDNGVKGQGAFDNKGAKLPYTVTDGSKKLETLNVKADMINNGQSVTTPLHVNILQQDWNAAKSGSYTGHITFAANIVDAQ</sequence>
<protein>
    <recommendedName>
        <fullName evidence="4">WxL domain-containing protein</fullName>
    </recommendedName>
</protein>
<evidence type="ECO:0000313" key="2">
    <source>
        <dbReference type="EMBL" id="PLA75980.1"/>
    </source>
</evidence>